<dbReference type="Pfam" id="PF10099">
    <property type="entry name" value="RskA_C"/>
    <property type="match status" value="1"/>
</dbReference>
<accession>A0ABS3Q7F3</accession>
<organism evidence="4 5">
    <name type="scientific">Thiomicrorhabdus marina</name>
    <dbReference type="NCBI Taxonomy" id="2818442"/>
    <lineage>
        <taxon>Bacteria</taxon>
        <taxon>Pseudomonadati</taxon>
        <taxon>Pseudomonadota</taxon>
        <taxon>Gammaproteobacteria</taxon>
        <taxon>Thiotrichales</taxon>
        <taxon>Piscirickettsiaceae</taxon>
        <taxon>Thiomicrorhabdus</taxon>
    </lineage>
</organism>
<dbReference type="PANTHER" id="PTHR37461:SF1">
    <property type="entry name" value="ANTI-SIGMA-K FACTOR RSKA"/>
    <property type="match status" value="1"/>
</dbReference>
<feature type="domain" description="Anti-sigma K factor RskA C-terminal" evidence="3">
    <location>
        <begin position="115"/>
        <end position="231"/>
    </location>
</feature>
<sequence length="241" mass="26769">MNHNTQNQQQDYAELYVLGLLSAPERTAFEAKLRDDITLQKQVNDFQNQMLSISDQLPVEPLSQPLGARIERSLDALEQQQRQNIVKQTNKNSIWDSLNLWRGFALAGFFTSILLSVQLLQNTQSVETKTTYIAVLVEPQNKAPGWVIQAGQNNKIELIPLGAVEIPEGKALQFWTKADGWNAPVSLGLVKKGQSLQINIEDLPPLQPNQLFELTLEDENGSATGKPTGPIYSIGRGKPAI</sequence>
<name>A0ABS3Q7F3_9GAMM</name>
<dbReference type="InterPro" id="IPR051474">
    <property type="entry name" value="Anti-sigma-K/W_factor"/>
</dbReference>
<keyword evidence="2" id="KW-0812">Transmembrane</keyword>
<keyword evidence="2" id="KW-1133">Transmembrane helix</keyword>
<gene>
    <name evidence="4" type="ORF">J3998_11895</name>
</gene>
<reference evidence="4 5" key="1">
    <citation type="submission" date="2021-03" db="EMBL/GenBank/DDBJ databases">
        <title>Thiomicrorhabdus sp.nov.,novel sulfur-oxidizing bacteria isolated from coastal sediment.</title>
        <authorList>
            <person name="Liu X."/>
        </authorList>
    </citation>
    <scope>NUCLEOTIDE SEQUENCE [LARGE SCALE GENOMIC DNA]</scope>
    <source>
        <strain evidence="4 5">6S2-11</strain>
    </source>
</reference>
<dbReference type="PANTHER" id="PTHR37461">
    <property type="entry name" value="ANTI-SIGMA-K FACTOR RSKA"/>
    <property type="match status" value="1"/>
</dbReference>
<dbReference type="EMBL" id="JAGETV010000033">
    <property type="protein sequence ID" value="MBO1928275.1"/>
    <property type="molecule type" value="Genomic_DNA"/>
</dbReference>
<evidence type="ECO:0000313" key="4">
    <source>
        <dbReference type="EMBL" id="MBO1928275.1"/>
    </source>
</evidence>
<feature type="transmembrane region" description="Helical" evidence="2">
    <location>
        <begin position="100"/>
        <end position="120"/>
    </location>
</feature>
<dbReference type="RefSeq" id="WP_208150889.1">
    <property type="nucleotide sequence ID" value="NZ_JAGETV010000033.1"/>
</dbReference>
<evidence type="ECO:0000256" key="2">
    <source>
        <dbReference type="SAM" id="Phobius"/>
    </source>
</evidence>
<dbReference type="Proteomes" id="UP000664835">
    <property type="component" value="Unassembled WGS sequence"/>
</dbReference>
<evidence type="ECO:0000313" key="5">
    <source>
        <dbReference type="Proteomes" id="UP000664835"/>
    </source>
</evidence>
<keyword evidence="2" id="KW-0472">Membrane</keyword>
<protein>
    <submittedName>
        <fullName evidence="4">Anti-sigma factor</fullName>
    </submittedName>
</protein>
<dbReference type="InterPro" id="IPR018764">
    <property type="entry name" value="RskA_C"/>
</dbReference>
<evidence type="ECO:0000259" key="3">
    <source>
        <dbReference type="Pfam" id="PF10099"/>
    </source>
</evidence>
<proteinExistence type="predicted"/>
<feature type="region of interest" description="Disordered" evidence="1">
    <location>
        <begin position="219"/>
        <end position="241"/>
    </location>
</feature>
<evidence type="ECO:0000256" key="1">
    <source>
        <dbReference type="SAM" id="MobiDB-lite"/>
    </source>
</evidence>
<comment type="caution">
    <text evidence="4">The sequence shown here is derived from an EMBL/GenBank/DDBJ whole genome shotgun (WGS) entry which is preliminary data.</text>
</comment>
<keyword evidence="5" id="KW-1185">Reference proteome</keyword>